<dbReference type="AlphaFoldDB" id="A0A931N3D3"/>
<dbReference type="RefSeq" id="WP_196149357.1">
    <property type="nucleotide sequence ID" value="NZ_JADMLG010000004.1"/>
</dbReference>
<sequence>MGEVHEHQSTIAMLRARRIDTDPHEILRAEDIPTRRHEWTDAPLRCSDCDAVVQPVYSPPKERRPPVRPYFRRKPYRDGGNEHEAGCIFNIDERIRVISDSSADTLVRDRPRDGRPQYRLVLPEAFGPSARYESIGGGSRTVADKLTTVLNTATKIAALIEDYADRDVDPNIEWVAECRGERVPWLHFLYTPQRIFNLRSRLRPDGTDLAHPVAVIFLAQKSPRNKSPRPRSDSYRAASYALLPEPDEPHQERLYVTGKSDLIEHAFADGLGRFYIAYGMWRRSTHQFLDAPRLRLRVDHLTQVARIPDTIGSVAPTRWKDWRRTRT</sequence>
<dbReference type="Proteomes" id="UP000655751">
    <property type="component" value="Unassembled WGS sequence"/>
</dbReference>
<dbReference type="EMBL" id="JADMLG010000004">
    <property type="protein sequence ID" value="MBH0777021.1"/>
    <property type="molecule type" value="Genomic_DNA"/>
</dbReference>
<gene>
    <name evidence="2" type="ORF">IT779_12065</name>
</gene>
<protein>
    <submittedName>
        <fullName evidence="2">Uncharacterized protein</fullName>
    </submittedName>
</protein>
<name>A0A931N3D3_9NOCA</name>
<accession>A0A931N3D3</accession>
<evidence type="ECO:0000256" key="1">
    <source>
        <dbReference type="SAM" id="MobiDB-lite"/>
    </source>
</evidence>
<organism evidence="2 3">
    <name type="scientific">Nocardia bovistercoris</name>
    <dbReference type="NCBI Taxonomy" id="2785916"/>
    <lineage>
        <taxon>Bacteria</taxon>
        <taxon>Bacillati</taxon>
        <taxon>Actinomycetota</taxon>
        <taxon>Actinomycetes</taxon>
        <taxon>Mycobacteriales</taxon>
        <taxon>Nocardiaceae</taxon>
        <taxon>Nocardia</taxon>
    </lineage>
</organism>
<keyword evidence="3" id="KW-1185">Reference proteome</keyword>
<reference evidence="2" key="1">
    <citation type="submission" date="2020-11" db="EMBL/GenBank/DDBJ databases">
        <title>Nocardia NEAU-351.nov., a novel actinomycete isolated from the cow dung.</title>
        <authorList>
            <person name="Zhang X."/>
        </authorList>
    </citation>
    <scope>NUCLEOTIDE SEQUENCE</scope>
    <source>
        <strain evidence="2">NEAU-351</strain>
    </source>
</reference>
<comment type="caution">
    <text evidence="2">The sequence shown here is derived from an EMBL/GenBank/DDBJ whole genome shotgun (WGS) entry which is preliminary data.</text>
</comment>
<feature type="region of interest" description="Disordered" evidence="1">
    <location>
        <begin position="57"/>
        <end position="76"/>
    </location>
</feature>
<evidence type="ECO:0000313" key="3">
    <source>
        <dbReference type="Proteomes" id="UP000655751"/>
    </source>
</evidence>
<evidence type="ECO:0000313" key="2">
    <source>
        <dbReference type="EMBL" id="MBH0777021.1"/>
    </source>
</evidence>
<proteinExistence type="predicted"/>